<proteinExistence type="predicted"/>
<name>A0ABW5TRC5_9SPHI</name>
<evidence type="ECO:0000313" key="3">
    <source>
        <dbReference type="Proteomes" id="UP001597546"/>
    </source>
</evidence>
<keyword evidence="3" id="KW-1185">Reference proteome</keyword>
<reference evidence="3" key="1">
    <citation type="journal article" date="2019" name="Int. J. Syst. Evol. Microbiol.">
        <title>The Global Catalogue of Microorganisms (GCM) 10K type strain sequencing project: providing services to taxonomists for standard genome sequencing and annotation.</title>
        <authorList>
            <consortium name="The Broad Institute Genomics Platform"/>
            <consortium name="The Broad Institute Genome Sequencing Center for Infectious Disease"/>
            <person name="Wu L."/>
            <person name="Ma J."/>
        </authorList>
    </citation>
    <scope>NUCLEOTIDE SEQUENCE [LARGE SCALE GENOMIC DNA]</scope>
    <source>
        <strain evidence="3">KCTC 42456</strain>
    </source>
</reference>
<dbReference type="Pfam" id="PF09537">
    <property type="entry name" value="DUF2383"/>
    <property type="match status" value="1"/>
</dbReference>
<dbReference type="EMBL" id="JBHULV010000025">
    <property type="protein sequence ID" value="MFD2731785.1"/>
    <property type="molecule type" value="Genomic_DNA"/>
</dbReference>
<sequence length="152" mass="17305">METNQQISEILNDLVQINNDRVEGYEKAIAELRNEDGDLKALFLSMIHESRSYKMALSTELNVLGADTETDTTTSGKIYRAWMDIKALFTGHDRKTVLSNCEFGEDAAQKAYEMALDEEAIPAHLRQLITEQKHSLKLSHDQIKALRDQNSY</sequence>
<dbReference type="RefSeq" id="WP_379041985.1">
    <property type="nucleotide sequence ID" value="NZ_JBHSKW010000019.1"/>
</dbReference>
<evidence type="ECO:0000259" key="1">
    <source>
        <dbReference type="Pfam" id="PF09537"/>
    </source>
</evidence>
<feature type="domain" description="DUF2383" evidence="1">
    <location>
        <begin position="7"/>
        <end position="117"/>
    </location>
</feature>
<dbReference type="InterPro" id="IPR019052">
    <property type="entry name" value="DUF2383"/>
</dbReference>
<accession>A0ABW5TRC5</accession>
<dbReference type="PIRSF" id="PIRSF029477">
    <property type="entry name" value="UCP029477"/>
    <property type="match status" value="1"/>
</dbReference>
<dbReference type="Proteomes" id="UP001597546">
    <property type="component" value="Unassembled WGS sequence"/>
</dbReference>
<dbReference type="InterPro" id="IPR011971">
    <property type="entry name" value="CHP02284"/>
</dbReference>
<dbReference type="SUPFAM" id="SSF47240">
    <property type="entry name" value="Ferritin-like"/>
    <property type="match status" value="1"/>
</dbReference>
<dbReference type="NCBIfam" id="TIGR02284">
    <property type="entry name" value="PA2169 family four-helix-bundle protein"/>
    <property type="match status" value="1"/>
</dbReference>
<comment type="caution">
    <text evidence="2">The sequence shown here is derived from an EMBL/GenBank/DDBJ whole genome shotgun (WGS) entry which is preliminary data.</text>
</comment>
<evidence type="ECO:0000313" key="2">
    <source>
        <dbReference type="EMBL" id="MFD2731785.1"/>
    </source>
</evidence>
<dbReference type="Gene3D" id="1.20.1260.10">
    <property type="match status" value="1"/>
</dbReference>
<organism evidence="2 3">
    <name type="scientific">Pedobacter alpinus</name>
    <dbReference type="NCBI Taxonomy" id="1590643"/>
    <lineage>
        <taxon>Bacteria</taxon>
        <taxon>Pseudomonadati</taxon>
        <taxon>Bacteroidota</taxon>
        <taxon>Sphingobacteriia</taxon>
        <taxon>Sphingobacteriales</taxon>
        <taxon>Sphingobacteriaceae</taxon>
        <taxon>Pedobacter</taxon>
    </lineage>
</organism>
<dbReference type="InterPro" id="IPR009078">
    <property type="entry name" value="Ferritin-like_SF"/>
</dbReference>
<dbReference type="InterPro" id="IPR012347">
    <property type="entry name" value="Ferritin-like"/>
</dbReference>
<protein>
    <submittedName>
        <fullName evidence="2">PA2169 family four-helix-bundle protein</fullName>
    </submittedName>
</protein>
<dbReference type="InterPro" id="IPR016920">
    <property type="entry name" value="UCP029477"/>
</dbReference>
<gene>
    <name evidence="2" type="ORF">ACFSSE_08705</name>
</gene>